<protein>
    <submittedName>
        <fullName evidence="7">Putative TetR family transcriptional regulator</fullName>
    </submittedName>
</protein>
<evidence type="ECO:0000259" key="6">
    <source>
        <dbReference type="PROSITE" id="PS50977"/>
    </source>
</evidence>
<dbReference type="Pfam" id="PF13977">
    <property type="entry name" value="TetR_C_6"/>
    <property type="match status" value="1"/>
</dbReference>
<dbReference type="SUPFAM" id="SSF48498">
    <property type="entry name" value="Tetracyclin repressor-like, C-terminal domain"/>
    <property type="match status" value="1"/>
</dbReference>
<feature type="domain" description="HTH tetR-type" evidence="6">
    <location>
        <begin position="14"/>
        <end position="74"/>
    </location>
</feature>
<keyword evidence="2" id="KW-0805">Transcription regulation</keyword>
<dbReference type="PROSITE" id="PS50977">
    <property type="entry name" value="HTH_TETR_2"/>
    <property type="match status" value="1"/>
</dbReference>
<dbReference type="InterPro" id="IPR001647">
    <property type="entry name" value="HTH_TetR"/>
</dbReference>
<dbReference type="GO" id="GO:0000976">
    <property type="term" value="F:transcription cis-regulatory region binding"/>
    <property type="evidence" value="ECO:0007669"/>
    <property type="project" value="TreeGrafter"/>
</dbReference>
<dbReference type="EMBL" id="AP011115">
    <property type="protein sequence ID" value="BAH50804.1"/>
    <property type="molecule type" value="Genomic_DNA"/>
</dbReference>
<dbReference type="Gene3D" id="1.10.357.10">
    <property type="entry name" value="Tetracycline Repressor, domain 2"/>
    <property type="match status" value="1"/>
</dbReference>
<dbReference type="PATRIC" id="fig|632772.20.peg.2673"/>
<dbReference type="GO" id="GO:0003700">
    <property type="term" value="F:DNA-binding transcription factor activity"/>
    <property type="evidence" value="ECO:0007669"/>
    <property type="project" value="TreeGrafter"/>
</dbReference>
<evidence type="ECO:0000256" key="3">
    <source>
        <dbReference type="ARBA" id="ARBA00023125"/>
    </source>
</evidence>
<evidence type="ECO:0000313" key="7">
    <source>
        <dbReference type="EMBL" id="BAH50804.1"/>
    </source>
</evidence>
<evidence type="ECO:0000256" key="4">
    <source>
        <dbReference type="ARBA" id="ARBA00023163"/>
    </source>
</evidence>
<dbReference type="PANTHER" id="PTHR30055:SF234">
    <property type="entry name" value="HTH-TYPE TRANSCRIPTIONAL REGULATOR BETI"/>
    <property type="match status" value="1"/>
</dbReference>
<evidence type="ECO:0000313" key="8">
    <source>
        <dbReference type="Proteomes" id="UP000002212"/>
    </source>
</evidence>
<keyword evidence="4" id="KW-0804">Transcription</keyword>
<dbReference type="HOGENOM" id="CLU_069356_15_10_11"/>
<name>C1B3V6_RHOOB</name>
<dbReference type="InterPro" id="IPR009057">
    <property type="entry name" value="Homeodomain-like_sf"/>
</dbReference>
<dbReference type="SUPFAM" id="SSF46689">
    <property type="entry name" value="Homeodomain-like"/>
    <property type="match status" value="1"/>
</dbReference>
<dbReference type="PANTHER" id="PTHR30055">
    <property type="entry name" value="HTH-TYPE TRANSCRIPTIONAL REGULATOR RUTR"/>
    <property type="match status" value="1"/>
</dbReference>
<keyword evidence="3 5" id="KW-0238">DNA-binding</keyword>
<dbReference type="InterPro" id="IPR050109">
    <property type="entry name" value="HTH-type_TetR-like_transc_reg"/>
</dbReference>
<reference evidence="7 8" key="1">
    <citation type="submission" date="2009-03" db="EMBL/GenBank/DDBJ databases">
        <title>Comparison of the complete genome sequences of Rhodococcus erythropolis PR4 and Rhodococcus opacus B4.</title>
        <authorList>
            <person name="Takarada H."/>
            <person name="Sekine M."/>
            <person name="Hosoyama A."/>
            <person name="Yamada R."/>
            <person name="Fujisawa T."/>
            <person name="Omata S."/>
            <person name="Shimizu A."/>
            <person name="Tsukatani N."/>
            <person name="Tanikawa S."/>
            <person name="Fujita N."/>
            <person name="Harayama S."/>
        </authorList>
    </citation>
    <scope>NUCLEOTIDE SEQUENCE [LARGE SCALE GENOMIC DNA]</scope>
    <source>
        <strain evidence="7 8">B4</strain>
    </source>
</reference>
<evidence type="ECO:0000256" key="1">
    <source>
        <dbReference type="ARBA" id="ARBA00022491"/>
    </source>
</evidence>
<dbReference type="InterPro" id="IPR039538">
    <property type="entry name" value="BetI_C"/>
</dbReference>
<dbReference type="STRING" id="632772.ROP_25570"/>
<proteinExistence type="predicted"/>
<dbReference type="Proteomes" id="UP000002212">
    <property type="component" value="Chromosome"/>
</dbReference>
<keyword evidence="1" id="KW-0678">Repressor</keyword>
<evidence type="ECO:0000256" key="5">
    <source>
        <dbReference type="PROSITE-ProRule" id="PRU00335"/>
    </source>
</evidence>
<feature type="DNA-binding region" description="H-T-H motif" evidence="5">
    <location>
        <begin position="37"/>
        <end position="56"/>
    </location>
</feature>
<organism evidence="7 8">
    <name type="scientific">Rhodococcus opacus (strain B4)</name>
    <dbReference type="NCBI Taxonomy" id="632772"/>
    <lineage>
        <taxon>Bacteria</taxon>
        <taxon>Bacillati</taxon>
        <taxon>Actinomycetota</taxon>
        <taxon>Actinomycetes</taxon>
        <taxon>Mycobacteriales</taxon>
        <taxon>Nocardiaceae</taxon>
        <taxon>Rhodococcus</taxon>
    </lineage>
</organism>
<dbReference type="Pfam" id="PF00440">
    <property type="entry name" value="TetR_N"/>
    <property type="match status" value="1"/>
</dbReference>
<evidence type="ECO:0000256" key="2">
    <source>
        <dbReference type="ARBA" id="ARBA00023015"/>
    </source>
</evidence>
<dbReference type="InterPro" id="IPR036271">
    <property type="entry name" value="Tet_transcr_reg_TetR-rel_C_sf"/>
</dbReference>
<accession>C1B3V6</accession>
<dbReference type="AlphaFoldDB" id="C1B3V6"/>
<gene>
    <name evidence="7" type="ordered locus">ROP_25570</name>
</gene>
<dbReference type="PRINTS" id="PR00455">
    <property type="entry name" value="HTHTETR"/>
</dbReference>
<dbReference type="KEGG" id="rop:ROP_25570"/>
<sequence>MGQVRVVPKLVDHDERRRSITAAAWRLIAARGIEAANMRDIATEAGYTNGALSHYFAGKDEILRTSYEHISEATDRRITEALGDATGLDALRILCREVMPINEEQLLEARIAASLWPRAMYDEQMAATNRRTMDRWREQMAIFLEQARDEGAVGDIDVTIVVEQLLNMMMGMQILGVLTPGETSSERQLEMLEQFLAAL</sequence>